<evidence type="ECO:0000256" key="1">
    <source>
        <dbReference type="SAM" id="MobiDB-lite"/>
    </source>
</evidence>
<name>A0A4D9D2X4_9STRA</name>
<dbReference type="AlphaFoldDB" id="A0A4D9D2X4"/>
<feature type="compositionally biased region" description="Basic and acidic residues" evidence="1">
    <location>
        <begin position="301"/>
        <end position="323"/>
    </location>
</feature>
<proteinExistence type="predicted"/>
<keyword evidence="3" id="KW-1185">Reference proteome</keyword>
<evidence type="ECO:0008006" key="4">
    <source>
        <dbReference type="Google" id="ProtNLM"/>
    </source>
</evidence>
<evidence type="ECO:0000313" key="3">
    <source>
        <dbReference type="Proteomes" id="UP000355283"/>
    </source>
</evidence>
<dbReference type="Proteomes" id="UP000355283">
    <property type="component" value="Unassembled WGS sequence"/>
</dbReference>
<feature type="region of interest" description="Disordered" evidence="1">
    <location>
        <begin position="374"/>
        <end position="402"/>
    </location>
</feature>
<evidence type="ECO:0000313" key="2">
    <source>
        <dbReference type="EMBL" id="TFJ82998.1"/>
    </source>
</evidence>
<feature type="region of interest" description="Disordered" evidence="1">
    <location>
        <begin position="516"/>
        <end position="535"/>
    </location>
</feature>
<organism evidence="2 3">
    <name type="scientific">Nannochloropsis salina CCMP1776</name>
    <dbReference type="NCBI Taxonomy" id="1027361"/>
    <lineage>
        <taxon>Eukaryota</taxon>
        <taxon>Sar</taxon>
        <taxon>Stramenopiles</taxon>
        <taxon>Ochrophyta</taxon>
        <taxon>Eustigmatophyceae</taxon>
        <taxon>Eustigmatales</taxon>
        <taxon>Monodopsidaceae</taxon>
        <taxon>Microchloropsis</taxon>
        <taxon>Microchloropsis salina</taxon>
    </lineage>
</organism>
<sequence length="554" mass="59208">MQCSHLIDVETVQRAEWAAATNLFNWGALLVPTSAASSSSFYEVCAFLPPSGRATQRQATLDAFVSFLPNALPLRRPPMHVIVVTDGDGRRHYGFLAKTGAEEESSVLLLESSFPAFAPATTVLNYLIKYPSAIAVETLLVQGLPAPLPGLAMEVPLPRPPPTGPPGRKDSGALCTEAAQPPCPSLLRYSWRLGSPLPEDGVVDGLVALGLGPLTLTRLWLALLFERKLLLSWILPLPWAHACIPSLPPGLDFRGCLADVPFPILAGLEGGREDVGEEGPEDGWVHLDVDTGELRGWACGLDRREEEGGEGSGREASIEEERAGWPPWAEEAVRDLVTLPLAGAMQAAALREGGGVDGAAGRASLARRVQSIFGSGTAGGGWGLDTTPSSSPPSSPTSSSPRFLAGWLKLLPSAPVAHATSTSPPPSASPPPREPSTQREPKTRGEGRGREEEEEELASSELTALTPVLRAEPLGLVFDCHVAGGTEHYRLCATSTRERQAWIKTFEALKRKRCGREEEEEEMGSSVGLGSSPVSFQHVPSPSLVQYRHWSLRP</sequence>
<feature type="region of interest" description="Disordered" evidence="1">
    <location>
        <begin position="301"/>
        <end position="325"/>
    </location>
</feature>
<feature type="compositionally biased region" description="Basic and acidic residues" evidence="1">
    <location>
        <begin position="436"/>
        <end position="451"/>
    </location>
</feature>
<feature type="compositionally biased region" description="Low complexity" evidence="1">
    <location>
        <begin position="524"/>
        <end position="535"/>
    </location>
</feature>
<feature type="compositionally biased region" description="Pro residues" evidence="1">
    <location>
        <begin position="423"/>
        <end position="434"/>
    </location>
</feature>
<feature type="region of interest" description="Disordered" evidence="1">
    <location>
        <begin position="416"/>
        <end position="461"/>
    </location>
</feature>
<comment type="caution">
    <text evidence="2">The sequence shown here is derived from an EMBL/GenBank/DDBJ whole genome shotgun (WGS) entry which is preliminary data.</text>
</comment>
<reference evidence="2 3" key="1">
    <citation type="submission" date="2019-01" db="EMBL/GenBank/DDBJ databases">
        <title>Nuclear Genome Assembly of the Microalgal Biofuel strain Nannochloropsis salina CCMP1776.</title>
        <authorList>
            <person name="Hovde B."/>
        </authorList>
    </citation>
    <scope>NUCLEOTIDE SEQUENCE [LARGE SCALE GENOMIC DNA]</scope>
    <source>
        <strain evidence="2 3">CCMP1776</strain>
    </source>
</reference>
<dbReference type="EMBL" id="SDOX01000080">
    <property type="protein sequence ID" value="TFJ82998.1"/>
    <property type="molecule type" value="Genomic_DNA"/>
</dbReference>
<protein>
    <recommendedName>
        <fullName evidence="4">PH domain-containing protein</fullName>
    </recommendedName>
</protein>
<gene>
    <name evidence="2" type="ORF">NSK_005687</name>
</gene>
<accession>A0A4D9D2X4</accession>